<evidence type="ECO:0000256" key="1">
    <source>
        <dbReference type="ARBA" id="ARBA00023125"/>
    </source>
</evidence>
<reference evidence="4 5" key="1">
    <citation type="submission" date="2019-03" db="EMBL/GenBank/DDBJ databases">
        <title>Genomic Encyclopedia of Type Strains, Phase IV (KMG-IV): sequencing the most valuable type-strain genomes for metagenomic binning, comparative biology and taxonomic classification.</title>
        <authorList>
            <person name="Goeker M."/>
        </authorList>
    </citation>
    <scope>NUCLEOTIDE SEQUENCE [LARGE SCALE GENOMIC DNA]</scope>
    <source>
        <strain evidence="4 5">DSM 45934</strain>
    </source>
</reference>
<name>A0A4R2JAC2_9PSEU</name>
<dbReference type="InterPro" id="IPR001647">
    <property type="entry name" value="HTH_TetR"/>
</dbReference>
<accession>A0A4R2JAC2</accession>
<dbReference type="InterPro" id="IPR036271">
    <property type="entry name" value="Tet_transcr_reg_TetR-rel_C_sf"/>
</dbReference>
<dbReference type="Gene3D" id="1.10.357.10">
    <property type="entry name" value="Tetracycline Repressor, domain 2"/>
    <property type="match status" value="1"/>
</dbReference>
<protein>
    <submittedName>
        <fullName evidence="4">TetR family transcriptional regulator</fullName>
    </submittedName>
</protein>
<evidence type="ECO:0000313" key="5">
    <source>
        <dbReference type="Proteomes" id="UP000295680"/>
    </source>
</evidence>
<dbReference type="PRINTS" id="PR00455">
    <property type="entry name" value="HTHTETR"/>
</dbReference>
<dbReference type="GO" id="GO:0003700">
    <property type="term" value="F:DNA-binding transcription factor activity"/>
    <property type="evidence" value="ECO:0007669"/>
    <property type="project" value="TreeGrafter"/>
</dbReference>
<evidence type="ECO:0000256" key="2">
    <source>
        <dbReference type="PROSITE-ProRule" id="PRU00335"/>
    </source>
</evidence>
<dbReference type="PROSITE" id="PS50977">
    <property type="entry name" value="HTH_TETR_2"/>
    <property type="match status" value="1"/>
</dbReference>
<keyword evidence="5" id="KW-1185">Reference proteome</keyword>
<dbReference type="EMBL" id="SLWS01000011">
    <property type="protein sequence ID" value="TCO52899.1"/>
    <property type="molecule type" value="Genomic_DNA"/>
</dbReference>
<dbReference type="OrthoDB" id="4214267at2"/>
<organism evidence="4 5">
    <name type="scientific">Actinocrispum wychmicini</name>
    <dbReference type="NCBI Taxonomy" id="1213861"/>
    <lineage>
        <taxon>Bacteria</taxon>
        <taxon>Bacillati</taxon>
        <taxon>Actinomycetota</taxon>
        <taxon>Actinomycetes</taxon>
        <taxon>Pseudonocardiales</taxon>
        <taxon>Pseudonocardiaceae</taxon>
        <taxon>Actinocrispum</taxon>
    </lineage>
</organism>
<dbReference type="InterPro" id="IPR009057">
    <property type="entry name" value="Homeodomain-like_sf"/>
</dbReference>
<feature type="DNA-binding region" description="H-T-H motif" evidence="2">
    <location>
        <begin position="31"/>
        <end position="50"/>
    </location>
</feature>
<dbReference type="RefSeq" id="WP_132123868.1">
    <property type="nucleotide sequence ID" value="NZ_SLWS01000011.1"/>
</dbReference>
<dbReference type="AlphaFoldDB" id="A0A4R2JAC2"/>
<comment type="caution">
    <text evidence="4">The sequence shown here is derived from an EMBL/GenBank/DDBJ whole genome shotgun (WGS) entry which is preliminary data.</text>
</comment>
<evidence type="ECO:0000259" key="3">
    <source>
        <dbReference type="PROSITE" id="PS50977"/>
    </source>
</evidence>
<keyword evidence="1 2" id="KW-0238">DNA-binding</keyword>
<dbReference type="InterPro" id="IPR050109">
    <property type="entry name" value="HTH-type_TetR-like_transc_reg"/>
</dbReference>
<dbReference type="PANTHER" id="PTHR30055:SF200">
    <property type="entry name" value="HTH-TYPE TRANSCRIPTIONAL REPRESSOR BDCR"/>
    <property type="match status" value="1"/>
</dbReference>
<sequence length="198" mass="21457">MAPRKRGPEVREHILDVASHLFDGNGVRAVGMQQIIDEFGCGKALLYREFANKDDLIVAYLQRFTKNWERVRSFADEQCPDDPAGQLVAIVSMVAELVTVPGFRGCPVRNTHAEFPDEDHPAHAVSVAYYDHVLASLIDLAKRTGAADPRTLADRIMLIIDGLNASGAARGREGSAPAGVAFARDVVKQALTPLANPA</sequence>
<dbReference type="SUPFAM" id="SSF48498">
    <property type="entry name" value="Tetracyclin repressor-like, C-terminal domain"/>
    <property type="match status" value="1"/>
</dbReference>
<gene>
    <name evidence="4" type="ORF">EV192_11193</name>
</gene>
<dbReference type="GO" id="GO:0000976">
    <property type="term" value="F:transcription cis-regulatory region binding"/>
    <property type="evidence" value="ECO:0007669"/>
    <property type="project" value="TreeGrafter"/>
</dbReference>
<dbReference type="Proteomes" id="UP000295680">
    <property type="component" value="Unassembled WGS sequence"/>
</dbReference>
<proteinExistence type="predicted"/>
<dbReference type="PANTHER" id="PTHR30055">
    <property type="entry name" value="HTH-TYPE TRANSCRIPTIONAL REGULATOR RUTR"/>
    <property type="match status" value="1"/>
</dbReference>
<evidence type="ECO:0000313" key="4">
    <source>
        <dbReference type="EMBL" id="TCO52899.1"/>
    </source>
</evidence>
<dbReference type="Pfam" id="PF00440">
    <property type="entry name" value="TetR_N"/>
    <property type="match status" value="1"/>
</dbReference>
<feature type="domain" description="HTH tetR-type" evidence="3">
    <location>
        <begin position="8"/>
        <end position="68"/>
    </location>
</feature>
<dbReference type="SUPFAM" id="SSF46689">
    <property type="entry name" value="Homeodomain-like"/>
    <property type="match status" value="1"/>
</dbReference>